<gene>
    <name evidence="5" type="ORF">FA09DRAFT_327569</name>
</gene>
<dbReference type="OrthoDB" id="424969at2759"/>
<dbReference type="GO" id="GO:0000266">
    <property type="term" value="P:mitochondrial fission"/>
    <property type="evidence" value="ECO:0007669"/>
    <property type="project" value="TreeGrafter"/>
</dbReference>
<sequence>MSMPGDDRVEEVLEDGPARYAAYANRLRTLLVASSRYVAYSSDIGEAFRPLTSPAFVRGAYAVSWLYLTGDVGYAGYKAHQQWAAGAPAGEAASAKAFNALPESEKTELRRRAIASGDKPPAEGTLEENSQQHGEFGHVGLVMARRAVFQSIASMALPAFTIHSIVRYSAPLFAKSASQRVRASGPTVAGLAFVPALPYLFDHPVEKVVDTVFDRIEETFMGKGKNPILAAKEALHDGKEKLQEGAEKAKHEGARLRDEASEKFDAAKARVQQGADEAKARMQQGADEAQKQASKGGEEAKSRLEMLRQKASQLKDGAADKLKTE</sequence>
<evidence type="ECO:0000313" key="6">
    <source>
        <dbReference type="Proteomes" id="UP000245946"/>
    </source>
</evidence>
<feature type="compositionally biased region" description="Basic and acidic residues" evidence="4">
    <location>
        <begin position="296"/>
        <end position="308"/>
    </location>
</feature>
<evidence type="ECO:0000313" key="5">
    <source>
        <dbReference type="EMBL" id="PWO00848.1"/>
    </source>
</evidence>
<name>A0A316ZGF6_9BASI</name>
<keyword evidence="6" id="KW-1185">Reference proteome</keyword>
<dbReference type="PANTHER" id="PTHR11001:SF2">
    <property type="entry name" value="MITOCHONDRIAL FISSION PROCESS PROTEIN 1"/>
    <property type="match status" value="1"/>
</dbReference>
<dbReference type="EMBL" id="KZ819284">
    <property type="protein sequence ID" value="PWO00848.1"/>
    <property type="molecule type" value="Genomic_DNA"/>
</dbReference>
<organism evidence="5 6">
    <name type="scientific">Tilletiopsis washingtonensis</name>
    <dbReference type="NCBI Taxonomy" id="58919"/>
    <lineage>
        <taxon>Eukaryota</taxon>
        <taxon>Fungi</taxon>
        <taxon>Dikarya</taxon>
        <taxon>Basidiomycota</taxon>
        <taxon>Ustilaginomycotina</taxon>
        <taxon>Exobasidiomycetes</taxon>
        <taxon>Entylomatales</taxon>
        <taxon>Entylomatales incertae sedis</taxon>
        <taxon>Tilletiopsis</taxon>
    </lineage>
</organism>
<dbReference type="SUPFAM" id="SSF47162">
    <property type="entry name" value="Apolipoprotein"/>
    <property type="match status" value="1"/>
</dbReference>
<protein>
    <recommendedName>
        <fullName evidence="2">Mitochondrial fission process protein 1</fullName>
    </recommendedName>
    <alternativeName>
        <fullName evidence="3">Mitochondrial 18 kDa protein</fullName>
    </alternativeName>
</protein>
<feature type="compositionally biased region" description="Basic and acidic residues" evidence="4">
    <location>
        <begin position="243"/>
        <end position="268"/>
    </location>
</feature>
<dbReference type="RefSeq" id="XP_025601126.1">
    <property type="nucleotide sequence ID" value="XM_025741448.1"/>
</dbReference>
<evidence type="ECO:0000256" key="1">
    <source>
        <dbReference type="ARBA" id="ARBA00009224"/>
    </source>
</evidence>
<dbReference type="GO" id="GO:0005739">
    <property type="term" value="C:mitochondrion"/>
    <property type="evidence" value="ECO:0007669"/>
    <property type="project" value="TreeGrafter"/>
</dbReference>
<dbReference type="AlphaFoldDB" id="A0A316ZGF6"/>
<dbReference type="PANTHER" id="PTHR11001">
    <property type="entry name" value="MITOCHONDRIAL FISSION PROCESS PROTEIN 1"/>
    <property type="match status" value="1"/>
</dbReference>
<feature type="region of interest" description="Disordered" evidence="4">
    <location>
        <begin position="243"/>
        <end position="325"/>
    </location>
</feature>
<dbReference type="GeneID" id="37268992"/>
<dbReference type="Proteomes" id="UP000245946">
    <property type="component" value="Unassembled WGS sequence"/>
</dbReference>
<evidence type="ECO:0000256" key="3">
    <source>
        <dbReference type="ARBA" id="ARBA00029631"/>
    </source>
</evidence>
<reference evidence="5 6" key="1">
    <citation type="journal article" date="2018" name="Mol. Biol. Evol.">
        <title>Broad Genomic Sampling Reveals a Smut Pathogenic Ancestry of the Fungal Clade Ustilaginomycotina.</title>
        <authorList>
            <person name="Kijpornyongpan T."/>
            <person name="Mondo S.J."/>
            <person name="Barry K."/>
            <person name="Sandor L."/>
            <person name="Lee J."/>
            <person name="Lipzen A."/>
            <person name="Pangilinan J."/>
            <person name="LaButti K."/>
            <person name="Hainaut M."/>
            <person name="Henrissat B."/>
            <person name="Grigoriev I.V."/>
            <person name="Spatafora J.W."/>
            <person name="Aime M.C."/>
        </authorList>
    </citation>
    <scope>NUCLEOTIDE SEQUENCE [LARGE SCALE GENOMIC DNA]</scope>
    <source>
        <strain evidence="5 6">MCA 4186</strain>
    </source>
</reference>
<accession>A0A316ZGF6</accession>
<evidence type="ECO:0000256" key="2">
    <source>
        <dbReference type="ARBA" id="ARBA00017835"/>
    </source>
</evidence>
<dbReference type="Gene3D" id="1.20.120.20">
    <property type="entry name" value="Apolipoprotein"/>
    <property type="match status" value="1"/>
</dbReference>
<dbReference type="Pfam" id="PF10558">
    <property type="entry name" value="MTP18"/>
    <property type="match status" value="1"/>
</dbReference>
<proteinExistence type="inferred from homology"/>
<evidence type="ECO:0000256" key="4">
    <source>
        <dbReference type="SAM" id="MobiDB-lite"/>
    </source>
</evidence>
<dbReference type="InterPro" id="IPR019560">
    <property type="entry name" value="Mitochondrial_18_kDa_protein"/>
</dbReference>
<comment type="similarity">
    <text evidence="1">Belongs to the MTFP1 family.</text>
</comment>